<dbReference type="InterPro" id="IPR006638">
    <property type="entry name" value="Elp3/MiaA/NifB-like_rSAM"/>
</dbReference>
<dbReference type="PANTHER" id="PTHR42731:SF1">
    <property type="entry name" value="RADICAL SAM DOMAIN PROTEIN"/>
    <property type="match status" value="1"/>
</dbReference>
<dbReference type="SFLD" id="SFLDG01082">
    <property type="entry name" value="B12-binding_domain_containing"/>
    <property type="match status" value="1"/>
</dbReference>
<organism evidence="2 3">
    <name type="scientific">Candidatus Wallbacteria bacterium GWC2_49_35</name>
    <dbReference type="NCBI Taxonomy" id="1817813"/>
    <lineage>
        <taxon>Bacteria</taxon>
        <taxon>Candidatus Walliibacteriota</taxon>
    </lineage>
</organism>
<gene>
    <name evidence="2" type="ORF">A2008_07915</name>
</gene>
<dbReference type="EMBL" id="MGFH01000251">
    <property type="protein sequence ID" value="OGM00778.1"/>
    <property type="molecule type" value="Genomic_DNA"/>
</dbReference>
<comment type="caution">
    <text evidence="2">The sequence shown here is derived from an EMBL/GenBank/DDBJ whole genome shotgun (WGS) entry which is preliminary data.</text>
</comment>
<evidence type="ECO:0000313" key="2">
    <source>
        <dbReference type="EMBL" id="OGM00778.1"/>
    </source>
</evidence>
<dbReference type="InterPro" id="IPR045784">
    <property type="entry name" value="Radical_SAM_N2"/>
</dbReference>
<accession>A0A1F7WF02</accession>
<feature type="domain" description="Radical SAM core" evidence="1">
    <location>
        <begin position="258"/>
        <end position="505"/>
    </location>
</feature>
<dbReference type="InterPro" id="IPR023862">
    <property type="entry name" value="CHP03960_rSAM"/>
</dbReference>
<dbReference type="SUPFAM" id="SSF102114">
    <property type="entry name" value="Radical SAM enzymes"/>
    <property type="match status" value="1"/>
</dbReference>
<reference evidence="2 3" key="1">
    <citation type="journal article" date="2016" name="Nat. Commun.">
        <title>Thousands of microbial genomes shed light on interconnected biogeochemical processes in an aquifer system.</title>
        <authorList>
            <person name="Anantharaman K."/>
            <person name="Brown C.T."/>
            <person name="Hug L.A."/>
            <person name="Sharon I."/>
            <person name="Castelle C.J."/>
            <person name="Probst A.J."/>
            <person name="Thomas B.C."/>
            <person name="Singh A."/>
            <person name="Wilkins M.J."/>
            <person name="Karaoz U."/>
            <person name="Brodie E.L."/>
            <person name="Williams K.H."/>
            <person name="Hubbard S.S."/>
            <person name="Banfield J.F."/>
        </authorList>
    </citation>
    <scope>NUCLEOTIDE SEQUENCE [LARGE SCALE GENOMIC DNA]</scope>
</reference>
<dbReference type="GO" id="GO:0003824">
    <property type="term" value="F:catalytic activity"/>
    <property type="evidence" value="ECO:0007669"/>
    <property type="project" value="InterPro"/>
</dbReference>
<dbReference type="AlphaFoldDB" id="A0A1F7WF02"/>
<sequence length="612" mass="68638">MIINTFEYILQNVSKPQQYIGCEYGLKKEELSADAIDGRLKFMLSFPDTYEIGMSNFAVKILFEIAESIEGVLCDRAFIPEDDCAALMKKIGYPLSSLNYMIAAKKFDVIGFTLEYELNYSNVLHFLDLAGIPLESSKRAECDPVIIAGGSACVNPEPMADFIDVFFVGDGEDTLREICEVLIESKKRGDDRAARIEALSRIRGSYVPSYYQAEFDASGVQTGFKKLKEDVPDRVKIRLIANLDEARHPVRQMVPNFETVFNRGVVEIARGCKNACRFCQAGFIYRPYRERSVENIKGLIRSIFLNTGYTEFTLSSLSATDHPGLGELIDYTLGLSDTEEGFKDALFSVSLPSQRISTFSVELASKLSKNRKSGLTFAPEAGSQRMRDVINKNVTEQDLYSTASAAIDSGYRLIKLYFMIGLPFETDEDLLAIARSISRVTAIAREKKARGFSVNVTFSTFVPKPHTPFQWAVQAGRDEVFRKQSLIRNELKKHREVCMKFTRFDTTLLESAFARGSRLLGKVLLAALKAGCRFDAWDGKLDFPAWQEAFRSAGLDIGAYAAREIGLEECLPWEIVDAGVNRLYLAEEFAKAREEKKTPACEPNRCKRCGVC</sequence>
<dbReference type="InterPro" id="IPR007197">
    <property type="entry name" value="rSAM"/>
</dbReference>
<evidence type="ECO:0000313" key="3">
    <source>
        <dbReference type="Proteomes" id="UP000178735"/>
    </source>
</evidence>
<dbReference type="InterPro" id="IPR023404">
    <property type="entry name" value="rSAM_horseshoe"/>
</dbReference>
<dbReference type="Gene3D" id="3.80.30.20">
    <property type="entry name" value="tm_1862 like domain"/>
    <property type="match status" value="1"/>
</dbReference>
<dbReference type="GO" id="GO:0051536">
    <property type="term" value="F:iron-sulfur cluster binding"/>
    <property type="evidence" value="ECO:0007669"/>
    <property type="project" value="InterPro"/>
</dbReference>
<dbReference type="NCBIfam" id="TIGR03960">
    <property type="entry name" value="rSAM_fuse_unch"/>
    <property type="match status" value="1"/>
</dbReference>
<dbReference type="CDD" id="cd01335">
    <property type="entry name" value="Radical_SAM"/>
    <property type="match status" value="1"/>
</dbReference>
<dbReference type="PANTHER" id="PTHR42731">
    <property type="entry name" value="SLL1084 PROTEIN"/>
    <property type="match status" value="1"/>
</dbReference>
<dbReference type="InterPro" id="IPR058240">
    <property type="entry name" value="rSAM_sf"/>
</dbReference>
<dbReference type="STRING" id="1817813.A2008_07915"/>
<dbReference type="SFLD" id="SFLDS00029">
    <property type="entry name" value="Radical_SAM"/>
    <property type="match status" value="1"/>
</dbReference>
<dbReference type="Pfam" id="PF04055">
    <property type="entry name" value="Radical_SAM"/>
    <property type="match status" value="1"/>
</dbReference>
<dbReference type="Pfam" id="PF19864">
    <property type="entry name" value="Radical_SAM_N2"/>
    <property type="match status" value="1"/>
</dbReference>
<proteinExistence type="predicted"/>
<dbReference type="PROSITE" id="PS51918">
    <property type="entry name" value="RADICAL_SAM"/>
    <property type="match status" value="1"/>
</dbReference>
<name>A0A1F7WF02_9BACT</name>
<protein>
    <recommendedName>
        <fullName evidence="1">Radical SAM core domain-containing protein</fullName>
    </recommendedName>
</protein>
<dbReference type="SMART" id="SM00729">
    <property type="entry name" value="Elp3"/>
    <property type="match status" value="1"/>
</dbReference>
<dbReference type="Proteomes" id="UP000178735">
    <property type="component" value="Unassembled WGS sequence"/>
</dbReference>
<evidence type="ECO:0000259" key="1">
    <source>
        <dbReference type="PROSITE" id="PS51918"/>
    </source>
</evidence>